<dbReference type="PANTHER" id="PTHR43767:SF8">
    <property type="entry name" value="LONG-CHAIN-FATTY-ACID--COA LIGASE"/>
    <property type="match status" value="1"/>
</dbReference>
<dbReference type="InterPro" id="IPR045851">
    <property type="entry name" value="AMP-bd_C_sf"/>
</dbReference>
<reference evidence="3 4" key="1">
    <citation type="submission" date="2015-05" db="EMBL/GenBank/DDBJ databases">
        <title>Genome sequencing and analysis of members of genus Stenotrophomonas.</title>
        <authorList>
            <person name="Patil P.P."/>
            <person name="Midha S."/>
            <person name="Patil P.B."/>
        </authorList>
    </citation>
    <scope>NUCLEOTIDE SEQUENCE [LARGE SCALE GENOMIC DNA]</scope>
    <source>
        <strain evidence="3 4">DSM 12575</strain>
    </source>
</reference>
<dbReference type="InterPro" id="IPR050237">
    <property type="entry name" value="ATP-dep_AMP-bd_enzyme"/>
</dbReference>
<dbReference type="Gene3D" id="3.30.300.30">
    <property type="match status" value="1"/>
</dbReference>
<comment type="caution">
    <text evidence="3">The sequence shown here is derived from an EMBL/GenBank/DDBJ whole genome shotgun (WGS) entry which is preliminary data.</text>
</comment>
<gene>
    <name evidence="3" type="ORF">ABB22_01235</name>
</gene>
<evidence type="ECO:0000313" key="4">
    <source>
        <dbReference type="Proteomes" id="UP000050902"/>
    </source>
</evidence>
<dbReference type="EMBL" id="LDJG01000002">
    <property type="protein sequence ID" value="KRG60555.1"/>
    <property type="molecule type" value="Genomic_DNA"/>
</dbReference>
<name>A0ABR5NP29_9GAMM</name>
<feature type="domain" description="AMP-dependent synthetase/ligase" evidence="2">
    <location>
        <begin position="113"/>
        <end position="301"/>
    </location>
</feature>
<evidence type="ECO:0000256" key="1">
    <source>
        <dbReference type="ARBA" id="ARBA00022598"/>
    </source>
</evidence>
<dbReference type="SUPFAM" id="SSF56801">
    <property type="entry name" value="Acetyl-CoA synthetase-like"/>
    <property type="match status" value="1"/>
</dbReference>
<accession>A0ABR5NP29</accession>
<dbReference type="Gene3D" id="3.40.50.12780">
    <property type="entry name" value="N-terminal domain of ligase-like"/>
    <property type="match status" value="1"/>
</dbReference>
<dbReference type="InterPro" id="IPR000873">
    <property type="entry name" value="AMP-dep_synth/lig_dom"/>
</dbReference>
<evidence type="ECO:0000313" key="3">
    <source>
        <dbReference type="EMBL" id="KRG60555.1"/>
    </source>
</evidence>
<keyword evidence="4" id="KW-1185">Reference proteome</keyword>
<organism evidence="3 4">
    <name type="scientific">Stenotrophomonas nitritireducens</name>
    <dbReference type="NCBI Taxonomy" id="83617"/>
    <lineage>
        <taxon>Bacteria</taxon>
        <taxon>Pseudomonadati</taxon>
        <taxon>Pseudomonadota</taxon>
        <taxon>Gammaproteobacteria</taxon>
        <taxon>Lysobacterales</taxon>
        <taxon>Lysobacteraceae</taxon>
        <taxon>Stenotrophomonas</taxon>
    </lineage>
</organism>
<dbReference type="Pfam" id="PF00501">
    <property type="entry name" value="AMP-binding"/>
    <property type="match status" value="1"/>
</dbReference>
<dbReference type="InterPro" id="IPR042099">
    <property type="entry name" value="ANL_N_sf"/>
</dbReference>
<proteinExistence type="predicted"/>
<dbReference type="PANTHER" id="PTHR43767">
    <property type="entry name" value="LONG-CHAIN-FATTY-ACID--COA LIGASE"/>
    <property type="match status" value="1"/>
</dbReference>
<sequence>MPVAPPISPAPHPLAVGAPGRPLAAIATSRIDLSTFLEHVRGVAALLPPGRHAVNLCEDRYRFLVGFCAVALRGQVNLLPPSRAPAVVAEVQQRHDQAWCLGDAAPDPLPSGWFALPEELPRLPGDVPQLDAAQLVAIGFTSGSTGAPAANPKTWGAFVTSTAQNLQALGDLWSGQVPSVVATVPPQHMYGMEMSVLLPLLAPAVLHAGRPFFPQDVAQALAEVPAPRLLVTTPVHLKALVEAGVDLPPLAGIVTATAPLPQPLAEAAEARFATEVREVFGSTETCIFARRRTAREQAWTLLPGVRLEPQEDGTLVHAPHLPAAVLLADLVELLPAGRFLLRGRRADLLEIAGKRASLGDLTRRLQAVPGVRDAVMVQLDPEPGQSVGRIAALVVAPERDEAEILRELRAGMDPVFLPRPLRRVACLPRNETGKLPRDAVLALLRGGE</sequence>
<protein>
    <submittedName>
        <fullName evidence="3">AMP-ligase</fullName>
    </submittedName>
</protein>
<keyword evidence="1" id="KW-0436">Ligase</keyword>
<dbReference type="Proteomes" id="UP000050902">
    <property type="component" value="Unassembled WGS sequence"/>
</dbReference>
<evidence type="ECO:0000259" key="2">
    <source>
        <dbReference type="Pfam" id="PF00501"/>
    </source>
</evidence>